<dbReference type="HOGENOM" id="CLU_3268438_0_0_4"/>
<evidence type="ECO:0000256" key="1">
    <source>
        <dbReference type="SAM" id="MobiDB-lite"/>
    </source>
</evidence>
<gene>
    <name evidence="2" type="ORF">LT85_3139</name>
</gene>
<feature type="compositionally biased region" description="Basic and acidic residues" evidence="1">
    <location>
        <begin position="17"/>
        <end position="28"/>
    </location>
</feature>
<feature type="compositionally biased region" description="Basic residues" evidence="1">
    <location>
        <begin position="31"/>
        <end position="41"/>
    </location>
</feature>
<feature type="region of interest" description="Disordered" evidence="1">
    <location>
        <begin position="1"/>
        <end position="41"/>
    </location>
</feature>
<dbReference type="Proteomes" id="UP000030302">
    <property type="component" value="Chromosome"/>
</dbReference>
<evidence type="ECO:0000313" key="3">
    <source>
        <dbReference type="Proteomes" id="UP000030302"/>
    </source>
</evidence>
<dbReference type="KEGG" id="care:LT85_3139"/>
<dbReference type="STRING" id="279058.LT85_3139"/>
<evidence type="ECO:0000313" key="2">
    <source>
        <dbReference type="EMBL" id="AIY42297.1"/>
    </source>
</evidence>
<dbReference type="AlphaFoldDB" id="A0A0A1FHG0"/>
<protein>
    <submittedName>
        <fullName evidence="2">Uncharacterized protein</fullName>
    </submittedName>
</protein>
<organism evidence="2 3">
    <name type="scientific">Collimonas arenae</name>
    <dbReference type="NCBI Taxonomy" id="279058"/>
    <lineage>
        <taxon>Bacteria</taxon>
        <taxon>Pseudomonadati</taxon>
        <taxon>Pseudomonadota</taxon>
        <taxon>Betaproteobacteria</taxon>
        <taxon>Burkholderiales</taxon>
        <taxon>Oxalobacteraceae</taxon>
        <taxon>Collimonas</taxon>
    </lineage>
</organism>
<dbReference type="EMBL" id="CP009962">
    <property type="protein sequence ID" value="AIY42297.1"/>
    <property type="molecule type" value="Genomic_DNA"/>
</dbReference>
<proteinExistence type="predicted"/>
<name>A0A0A1FHG0_9BURK</name>
<keyword evidence="3" id="KW-1185">Reference proteome</keyword>
<reference evidence="3" key="1">
    <citation type="journal article" date="2014" name="Soil Biol. Biochem.">
        <title>Structure and function of bacterial communities in ageing soils: Insights from the Mendocino ecological staircase.</title>
        <authorList>
            <person name="Uroz S."/>
            <person name="Tech J.J."/>
            <person name="Sawaya N.A."/>
            <person name="Frey-Klett P."/>
            <person name="Leveau J.H.J."/>
        </authorList>
    </citation>
    <scope>NUCLEOTIDE SEQUENCE [LARGE SCALE GENOMIC DNA]</scope>
    <source>
        <strain evidence="3">Cal35</strain>
    </source>
</reference>
<accession>A0A0A1FHG0</accession>
<sequence>MHWITGGDNAQRGQYQHHGERVKQEGLKFHNGPKSRLKKLH</sequence>